<dbReference type="EMBL" id="VIIS01001479">
    <property type="protein sequence ID" value="KAF0297608.1"/>
    <property type="molecule type" value="Genomic_DNA"/>
</dbReference>
<gene>
    <name evidence="3" type="ORF">FJT64_004958</name>
</gene>
<dbReference type="Pfam" id="PF05699">
    <property type="entry name" value="Dimer_Tnp_hAT"/>
    <property type="match status" value="1"/>
</dbReference>
<evidence type="ECO:0000259" key="2">
    <source>
        <dbReference type="Pfam" id="PF05699"/>
    </source>
</evidence>
<feature type="domain" description="HAT C-terminal dimerisation" evidence="2">
    <location>
        <begin position="139"/>
        <end position="184"/>
    </location>
</feature>
<evidence type="ECO:0000256" key="1">
    <source>
        <dbReference type="SAM" id="MobiDB-lite"/>
    </source>
</evidence>
<dbReference type="Proteomes" id="UP000440578">
    <property type="component" value="Unassembled WGS sequence"/>
</dbReference>
<proteinExistence type="predicted"/>
<comment type="caution">
    <text evidence="3">The sequence shown here is derived from an EMBL/GenBank/DDBJ whole genome shotgun (WGS) entry which is preliminary data.</text>
</comment>
<name>A0A6A4W6G4_AMPAM</name>
<feature type="region of interest" description="Disordered" evidence="1">
    <location>
        <begin position="44"/>
        <end position="108"/>
    </location>
</feature>
<evidence type="ECO:0000313" key="3">
    <source>
        <dbReference type="EMBL" id="KAF0297608.1"/>
    </source>
</evidence>
<dbReference type="SUPFAM" id="SSF53098">
    <property type="entry name" value="Ribonuclease H-like"/>
    <property type="match status" value="1"/>
</dbReference>
<dbReference type="GO" id="GO:0046983">
    <property type="term" value="F:protein dimerization activity"/>
    <property type="evidence" value="ECO:0007669"/>
    <property type="project" value="InterPro"/>
</dbReference>
<dbReference type="AlphaFoldDB" id="A0A6A4W6G4"/>
<dbReference type="InterPro" id="IPR012337">
    <property type="entry name" value="RNaseH-like_sf"/>
</dbReference>
<dbReference type="InterPro" id="IPR008906">
    <property type="entry name" value="HATC_C_dom"/>
</dbReference>
<feature type="compositionally biased region" description="Basic and acidic residues" evidence="1">
    <location>
        <begin position="44"/>
        <end position="59"/>
    </location>
</feature>
<reference evidence="3 4" key="1">
    <citation type="submission" date="2019-07" db="EMBL/GenBank/DDBJ databases">
        <title>Draft genome assembly of a fouling barnacle, Amphibalanus amphitrite (Darwin, 1854): The first reference genome for Thecostraca.</title>
        <authorList>
            <person name="Kim W."/>
        </authorList>
    </citation>
    <scope>NUCLEOTIDE SEQUENCE [LARGE SCALE GENOMIC DNA]</scope>
    <source>
        <strain evidence="3">SNU_AA5</strain>
        <tissue evidence="3">Soma without cirri and trophi</tissue>
    </source>
</reference>
<accession>A0A6A4W6G4</accession>
<keyword evidence="4" id="KW-1185">Reference proteome</keyword>
<evidence type="ECO:0000313" key="4">
    <source>
        <dbReference type="Proteomes" id="UP000440578"/>
    </source>
</evidence>
<protein>
    <recommendedName>
        <fullName evidence="2">HAT C-terminal dimerisation domain-containing protein</fullName>
    </recommendedName>
</protein>
<organism evidence="3 4">
    <name type="scientific">Amphibalanus amphitrite</name>
    <name type="common">Striped barnacle</name>
    <name type="synonym">Balanus amphitrite</name>
    <dbReference type="NCBI Taxonomy" id="1232801"/>
    <lineage>
        <taxon>Eukaryota</taxon>
        <taxon>Metazoa</taxon>
        <taxon>Ecdysozoa</taxon>
        <taxon>Arthropoda</taxon>
        <taxon>Crustacea</taxon>
        <taxon>Multicrustacea</taxon>
        <taxon>Cirripedia</taxon>
        <taxon>Thoracica</taxon>
        <taxon>Thoracicalcarea</taxon>
        <taxon>Balanomorpha</taxon>
        <taxon>Balanoidea</taxon>
        <taxon>Balanidae</taxon>
        <taxon>Amphibalaninae</taxon>
        <taxon>Amphibalanus</taxon>
    </lineage>
</organism>
<sequence>MERRQRTLFECDAFLAAVYVDVRYRLLLDEGDIRQAERAFTSVVHRERQLRRGMERPSENRTGQQTDGAKGSKDGSGSSEDELERDLDALQQQHQQKAEEQQPSLIKDLEKVSKLPRTKCKTAYDGIADGFPAQLQPAAWTLTALPVTQVSVERLFSALKYIVSDARSSMKPDLVEAVLLLRTNW</sequence>